<protein>
    <submittedName>
        <fullName evidence="2">Aminoglycoside phosphotransferase family protein</fullName>
    </submittedName>
</protein>
<dbReference type="InterPro" id="IPR011009">
    <property type="entry name" value="Kinase-like_dom_sf"/>
</dbReference>
<evidence type="ECO:0000313" key="3">
    <source>
        <dbReference type="Proteomes" id="UP000757435"/>
    </source>
</evidence>
<dbReference type="Gene3D" id="3.90.1200.10">
    <property type="match status" value="1"/>
</dbReference>
<comment type="caution">
    <text evidence="2">The sequence shown here is derived from an EMBL/GenBank/DDBJ whole genome shotgun (WGS) entry which is preliminary data.</text>
</comment>
<gene>
    <name evidence="2" type="ORF">KME15_12415</name>
</gene>
<dbReference type="InterPro" id="IPR002575">
    <property type="entry name" value="Aminoglycoside_PTrfase"/>
</dbReference>
<dbReference type="AlphaFoldDB" id="A0A951QB30"/>
<organism evidence="2 3">
    <name type="scientific">Drouetiella hepatica Uher 2000/2452</name>
    <dbReference type="NCBI Taxonomy" id="904376"/>
    <lineage>
        <taxon>Bacteria</taxon>
        <taxon>Bacillati</taxon>
        <taxon>Cyanobacteriota</taxon>
        <taxon>Cyanophyceae</taxon>
        <taxon>Oculatellales</taxon>
        <taxon>Oculatellaceae</taxon>
        <taxon>Drouetiella</taxon>
    </lineage>
</organism>
<evidence type="ECO:0000259" key="1">
    <source>
        <dbReference type="Pfam" id="PF01636"/>
    </source>
</evidence>
<name>A0A951QB30_9CYAN</name>
<dbReference type="Pfam" id="PF01636">
    <property type="entry name" value="APH"/>
    <property type="match status" value="1"/>
</dbReference>
<feature type="domain" description="Aminoglycoside phosphotransferase" evidence="1">
    <location>
        <begin position="175"/>
        <end position="244"/>
    </location>
</feature>
<proteinExistence type="predicted"/>
<reference evidence="2" key="2">
    <citation type="journal article" date="2022" name="Microbiol. Resour. Announc.">
        <title>Metagenome Sequencing to Explore Phylogenomics of Terrestrial Cyanobacteria.</title>
        <authorList>
            <person name="Ward R.D."/>
            <person name="Stajich J.E."/>
            <person name="Johansen J.R."/>
            <person name="Huntemann M."/>
            <person name="Clum A."/>
            <person name="Foster B."/>
            <person name="Foster B."/>
            <person name="Roux S."/>
            <person name="Palaniappan K."/>
            <person name="Varghese N."/>
            <person name="Mukherjee S."/>
            <person name="Reddy T.B.K."/>
            <person name="Daum C."/>
            <person name="Copeland A."/>
            <person name="Chen I.A."/>
            <person name="Ivanova N.N."/>
            <person name="Kyrpides N.C."/>
            <person name="Shapiro N."/>
            <person name="Eloe-Fadrosh E.A."/>
            <person name="Pietrasiak N."/>
        </authorList>
    </citation>
    <scope>NUCLEOTIDE SEQUENCE</scope>
    <source>
        <strain evidence="2">UHER 2000/2452</strain>
    </source>
</reference>
<dbReference type="SUPFAM" id="SSF56112">
    <property type="entry name" value="Protein kinase-like (PK-like)"/>
    <property type="match status" value="1"/>
</dbReference>
<reference evidence="2" key="1">
    <citation type="submission" date="2021-05" db="EMBL/GenBank/DDBJ databases">
        <authorList>
            <person name="Pietrasiak N."/>
            <person name="Ward R."/>
            <person name="Stajich J.E."/>
            <person name="Kurbessoian T."/>
        </authorList>
    </citation>
    <scope>NUCLEOTIDE SEQUENCE</scope>
    <source>
        <strain evidence="2">UHER 2000/2452</strain>
    </source>
</reference>
<accession>A0A951QB30</accession>
<dbReference type="Proteomes" id="UP000757435">
    <property type="component" value="Unassembled WGS sequence"/>
</dbReference>
<sequence length="336" mass="39103">MTHLDGLLWTQQGWLAQASSWIDRELHQQDIKRIGSIKQLRVRHWSTILQVPTSIGSIYFKAVVSDLAYEAALTEVLSHRYPDCMPQILAIEREQGWLLMLDGGMMLRDTLKVEDDIRHWENLLPLYAKVQQDSAKYLKEFLELGVPDRRLTTLPARFQQLLTDTETLGLNHPSGLSLLEYQCLQNKADLLVELCEQLAAFSLPETIHHGDLHDRNVFVGNGRYMFFDWGDSSIAHPFFSLHSTYGSLEKRFDLGKNSFWFKQLRKCYLDEWTEYETEERLEEAFDLAQQLSPILAILRWLPVLSSMDAANRNRYIEAVPDLLREFLSMIQDENKL</sequence>
<dbReference type="EMBL" id="JAHHHD010000012">
    <property type="protein sequence ID" value="MBW4659471.1"/>
    <property type="molecule type" value="Genomic_DNA"/>
</dbReference>
<evidence type="ECO:0000313" key="2">
    <source>
        <dbReference type="EMBL" id="MBW4659471.1"/>
    </source>
</evidence>